<dbReference type="FunCoup" id="G0NRH3">
    <property type="interactions" value="73"/>
</dbReference>
<feature type="domain" description="AMP-dependent synthetase/ligase" evidence="1">
    <location>
        <begin position="105"/>
        <end position="316"/>
    </location>
</feature>
<reference evidence="3" key="1">
    <citation type="submission" date="2011-07" db="EMBL/GenBank/DDBJ databases">
        <authorList>
            <consortium name="Caenorhabditis brenneri Sequencing and Analysis Consortium"/>
            <person name="Wilson R.K."/>
        </authorList>
    </citation>
    <scope>NUCLEOTIDE SEQUENCE [LARGE SCALE GENOMIC DNA]</scope>
    <source>
        <strain evidence="3">PB2801</strain>
    </source>
</reference>
<sequence length="840" mass="94652">MLINYNSNFKVVDASTKVEICSYEIRERVKTITKSLKTAEVRSNDVVYIGTPRSIETLVAIIACLELQLAFTFCETNDNGDMSCQKFRTTLVFDGHNTRRTAENNSKKSASLDPDDRICYVINTSGTSGKNKKQVAVPHFCIRKNVEHFCSLFELTTSDSILFSTSLLFDPSIIELFMAFHIGCKLILTPDNFRSEPHRMQNALEEFRPTFAQVPVFSPFFSNFRKNHRNIQFTATVFEMLPYPDSILSATSSLRIMLMGGSHFPLSFINSIRSPNNSTRVFNVYGVTEVSCWATYFEVEIGCSEVLIGDVIDGSTIEIDSNGQLILGGQRQCYVNGNKFEKHETGDRVKMTENGGLRIIGRMDRMVKHQGTRVCLDQLAEVALQEDPSIQSVHFIHFKHRNLLQFTTGPATSSANFHTKSIQFDGMTLIITVIHIPNMPINSSGKVDETELKRIAEEHFSSMQTGGKPFQKLIETRLKIRLKEVMDNSFVSIGVNSLIAAELSSLFGSEQEFVMRKMLDNRTTIREILNSFDKPEMAIKTKRNMTKTVYVEMKKQPRMKWAVDLKKCIDGNILVVSNTLAICASHSGIVIAVNPLNGNHIWTTNCGVRFECTPVLVNQEIVIGCKKEGLYFLCLKTGGILSIQRYEDGFGIRSKCAFDGEFIYITTENGHFHAVDPQKHPFFKVSFERKFGPIFSEPLFIDENSVLVTSVHGILTILNCKTGELKDSISLTDENCFCAPLKIEEFLLVTTKSGHVILLNIQPKLQINKVFQFPLPGISFVKSPKILYTHTGINELMFISKNGWILFAKLRIAGNVKEFEESTAFPISNKEVFTSAELEN</sequence>
<dbReference type="EMBL" id="GL379932">
    <property type="protein sequence ID" value="EGT36223.1"/>
    <property type="molecule type" value="Genomic_DNA"/>
</dbReference>
<dbReference type="AlphaFoldDB" id="G0NRH3"/>
<dbReference type="PANTHER" id="PTHR44394:SF1">
    <property type="entry name" value="BETA-ALANINE-ACTIVATING ENZYME"/>
    <property type="match status" value="1"/>
</dbReference>
<dbReference type="PROSITE" id="PS00012">
    <property type="entry name" value="PHOSPHOPANTETHEINE"/>
    <property type="match status" value="1"/>
</dbReference>
<dbReference type="Gene3D" id="2.130.10.10">
    <property type="entry name" value="YVTN repeat-like/Quinoprotein amine dehydrogenase"/>
    <property type="match status" value="1"/>
</dbReference>
<dbReference type="PANTHER" id="PTHR44394">
    <property type="entry name" value="BETA-ALANINE-ACTIVATING ENZYME"/>
    <property type="match status" value="1"/>
</dbReference>
<evidence type="ECO:0000259" key="1">
    <source>
        <dbReference type="Pfam" id="PF00501"/>
    </source>
</evidence>
<dbReference type="SUPFAM" id="SSF56801">
    <property type="entry name" value="Acetyl-CoA synthetase-like"/>
    <property type="match status" value="1"/>
</dbReference>
<accession>G0NRH3</accession>
<dbReference type="HOGENOM" id="CLU_010423_0_0_1"/>
<dbReference type="InterPro" id="IPR015943">
    <property type="entry name" value="WD40/YVTN_repeat-like_dom_sf"/>
</dbReference>
<evidence type="ECO:0000313" key="3">
    <source>
        <dbReference type="Proteomes" id="UP000008068"/>
    </source>
</evidence>
<dbReference type="Gene3D" id="3.40.50.12780">
    <property type="entry name" value="N-terminal domain of ligase-like"/>
    <property type="match status" value="1"/>
</dbReference>
<dbReference type="InterPro" id="IPR006162">
    <property type="entry name" value="Ppantetheine_attach_site"/>
</dbReference>
<name>G0NRH3_CAEBE</name>
<dbReference type="GO" id="GO:0043041">
    <property type="term" value="P:amino acid activation for nonribosomal peptide biosynthetic process"/>
    <property type="evidence" value="ECO:0007669"/>
    <property type="project" value="TreeGrafter"/>
</dbReference>
<dbReference type="Proteomes" id="UP000008068">
    <property type="component" value="Unassembled WGS sequence"/>
</dbReference>
<dbReference type="eggNOG" id="KOG4649">
    <property type="taxonomic scope" value="Eukaryota"/>
</dbReference>
<organism evidence="3">
    <name type="scientific">Caenorhabditis brenneri</name>
    <name type="common">Nematode worm</name>
    <dbReference type="NCBI Taxonomy" id="135651"/>
    <lineage>
        <taxon>Eukaryota</taxon>
        <taxon>Metazoa</taxon>
        <taxon>Ecdysozoa</taxon>
        <taxon>Nematoda</taxon>
        <taxon>Chromadorea</taxon>
        <taxon>Rhabditida</taxon>
        <taxon>Rhabditina</taxon>
        <taxon>Rhabditomorpha</taxon>
        <taxon>Rhabditoidea</taxon>
        <taxon>Rhabditidae</taxon>
        <taxon>Peloderinae</taxon>
        <taxon>Caenorhabditis</taxon>
    </lineage>
</organism>
<dbReference type="OrthoDB" id="408177at2759"/>
<dbReference type="InterPro" id="IPR000873">
    <property type="entry name" value="AMP-dep_synth/lig_dom"/>
</dbReference>
<dbReference type="Pfam" id="PF00501">
    <property type="entry name" value="AMP-binding"/>
    <property type="match status" value="1"/>
</dbReference>
<dbReference type="eggNOG" id="KOG1178">
    <property type="taxonomic scope" value="Eukaryota"/>
</dbReference>
<proteinExistence type="predicted"/>
<dbReference type="InterPro" id="IPR052091">
    <property type="entry name" value="Beta-ala_Activ/Resist"/>
</dbReference>
<dbReference type="SMART" id="SM00564">
    <property type="entry name" value="PQQ"/>
    <property type="match status" value="3"/>
</dbReference>
<protein>
    <recommendedName>
        <fullName evidence="1">AMP-dependent synthetase/ligase domain-containing protein</fullName>
    </recommendedName>
</protein>
<dbReference type="InterPro" id="IPR011047">
    <property type="entry name" value="Quinoprotein_ADH-like_sf"/>
</dbReference>
<dbReference type="InParanoid" id="G0NRH3"/>
<dbReference type="STRING" id="135651.G0NRH3"/>
<dbReference type="InterPro" id="IPR018391">
    <property type="entry name" value="PQQ_b-propeller_rpt"/>
</dbReference>
<gene>
    <name evidence="2" type="ORF">CAEBREN_12473</name>
</gene>
<dbReference type="InterPro" id="IPR042099">
    <property type="entry name" value="ANL_N_sf"/>
</dbReference>
<keyword evidence="3" id="KW-1185">Reference proteome</keyword>
<dbReference type="OMA" id="ELFMAFH"/>
<dbReference type="SUPFAM" id="SSF50998">
    <property type="entry name" value="Quinoprotein alcohol dehydrogenase-like"/>
    <property type="match status" value="1"/>
</dbReference>
<evidence type="ECO:0000313" key="2">
    <source>
        <dbReference type="EMBL" id="EGT36223.1"/>
    </source>
</evidence>